<sequence>MPTDQGEQPVEEAAGASPTKALTQRQELLMKESFLVAQLNCYRALGAQSSAADAALFQGEDVVTASFQAESNIDHLKAQLSLAQKQLERQKGYVEAARSKVEGGGRRGRPGGRAGRARPRPAGESRGVPADAGRHPCTVACQQQAAEHAVGRPRHLGWAPAVASAEAGKQHKAAQSVADTASSVFVQFRLQRRVPFGQELLVVGDAEALGSWDCERAVLMQWHEGDVWEAHVELPANVAVEFKFVQQVPNSPPVWESCLNRTLAVPTTALDVDAVWAAPLATVYHDHSISATAAEAEAEAGLSEEDVPPPFRPSEALAKFTEVVQASLDAISSGGSTASSNGSASFDAAAPTAAAAAAAAATSNGASTPAAAAADSDPLAAAAQGKAAALPSGSKKEQARHALAAAVAQDVLAADADQPAAAAAEQAPAAPAVPAVMAAAKASPAAAEEAVKKAAEAAEAAEEAGSMSGKGSTVVLSAKAEAAVSEIIDAATAADAPAAPPAAPTSGGSGGGGPSLKALTQVAGTVALGMAAVGVMGALAIDITDAAVLGAVTAGAAAALSTPSASGKRSSSRRRSGKAGAAAGSAGSTDSELSAGEEADQPAATIASKPSAPGVILAAGVLSAIDAGKKILADSSIDDPSKPAAGDKAAPAEGKAAGKPQGPGRK</sequence>
<dbReference type="GO" id="GO:0016740">
    <property type="term" value="F:transferase activity"/>
    <property type="evidence" value="ECO:0007669"/>
    <property type="project" value="UniProtKB-KW"/>
</dbReference>
<feature type="compositionally biased region" description="Low complexity" evidence="1">
    <location>
        <begin position="578"/>
        <end position="588"/>
    </location>
</feature>
<organism evidence="3 4">
    <name type="scientific">Chlorella sorokiniana</name>
    <name type="common">Freshwater green alga</name>
    <dbReference type="NCBI Taxonomy" id="3076"/>
    <lineage>
        <taxon>Eukaryota</taxon>
        <taxon>Viridiplantae</taxon>
        <taxon>Chlorophyta</taxon>
        <taxon>core chlorophytes</taxon>
        <taxon>Trebouxiophyceae</taxon>
        <taxon>Chlorellales</taxon>
        <taxon>Chlorellaceae</taxon>
        <taxon>Chlorella clade</taxon>
        <taxon>Chlorella</taxon>
    </lineage>
</organism>
<feature type="compositionally biased region" description="Basic and acidic residues" evidence="1">
    <location>
        <begin position="94"/>
        <end position="105"/>
    </location>
</feature>
<dbReference type="Pfam" id="PF00686">
    <property type="entry name" value="CBM_20"/>
    <property type="match status" value="1"/>
</dbReference>
<dbReference type="GO" id="GO:2001070">
    <property type="term" value="F:starch binding"/>
    <property type="evidence" value="ECO:0007669"/>
    <property type="project" value="InterPro"/>
</dbReference>
<dbReference type="SUPFAM" id="SSF49452">
    <property type="entry name" value="Starch-binding domain-like"/>
    <property type="match status" value="1"/>
</dbReference>
<proteinExistence type="predicted"/>
<evidence type="ECO:0000313" key="4">
    <source>
        <dbReference type="Proteomes" id="UP000239899"/>
    </source>
</evidence>
<dbReference type="OrthoDB" id="515601at2759"/>
<dbReference type="PROSITE" id="PS51166">
    <property type="entry name" value="CBM20"/>
    <property type="match status" value="1"/>
</dbReference>
<dbReference type="STRING" id="3076.A0A2P6TP69"/>
<comment type="caution">
    <text evidence="3">The sequence shown here is derived from an EMBL/GenBank/DDBJ whole genome shotgun (WGS) entry which is preliminary data.</text>
</comment>
<dbReference type="CDD" id="cd05467">
    <property type="entry name" value="CBM20"/>
    <property type="match status" value="1"/>
</dbReference>
<feature type="region of interest" description="Disordered" evidence="1">
    <location>
        <begin position="1"/>
        <end position="21"/>
    </location>
</feature>
<dbReference type="PANTHER" id="PTHR32518:SF3">
    <property type="entry name" value="4-ALPHA-GLUCANOTRANSFERASE"/>
    <property type="match status" value="1"/>
</dbReference>
<evidence type="ECO:0000256" key="1">
    <source>
        <dbReference type="SAM" id="MobiDB-lite"/>
    </source>
</evidence>
<dbReference type="InterPro" id="IPR002044">
    <property type="entry name" value="CBM20"/>
</dbReference>
<dbReference type="Gene3D" id="2.60.40.10">
    <property type="entry name" value="Immunoglobulins"/>
    <property type="match status" value="1"/>
</dbReference>
<feature type="region of interest" description="Disordered" evidence="1">
    <location>
        <begin position="634"/>
        <end position="666"/>
    </location>
</feature>
<dbReference type="Proteomes" id="UP000239899">
    <property type="component" value="Unassembled WGS sequence"/>
</dbReference>
<dbReference type="EMBL" id="LHPG02000010">
    <property type="protein sequence ID" value="PRW51131.1"/>
    <property type="molecule type" value="Genomic_DNA"/>
</dbReference>
<dbReference type="InterPro" id="IPR013784">
    <property type="entry name" value="Carb-bd-like_fold"/>
</dbReference>
<evidence type="ECO:0000313" key="3">
    <source>
        <dbReference type="EMBL" id="PRW51131.1"/>
    </source>
</evidence>
<feature type="region of interest" description="Disordered" evidence="1">
    <location>
        <begin position="560"/>
        <end position="607"/>
    </location>
</feature>
<accession>A0A2P6TP69</accession>
<protein>
    <submittedName>
        <fullName evidence="3">Cyclomaltodextrin glucanotransferase-like isoform X2</fullName>
    </submittedName>
</protein>
<dbReference type="AlphaFoldDB" id="A0A2P6TP69"/>
<name>A0A2P6TP69_CHLSO</name>
<feature type="compositionally biased region" description="Low complexity" evidence="1">
    <location>
        <begin position="642"/>
        <end position="666"/>
    </location>
</feature>
<dbReference type="InterPro" id="IPR013783">
    <property type="entry name" value="Ig-like_fold"/>
</dbReference>
<keyword evidence="4" id="KW-1185">Reference proteome</keyword>
<feature type="compositionally biased region" description="Low complexity" evidence="1">
    <location>
        <begin position="560"/>
        <end position="569"/>
    </location>
</feature>
<feature type="domain" description="CBM20" evidence="2">
    <location>
        <begin position="178"/>
        <end position="278"/>
    </location>
</feature>
<feature type="region of interest" description="Disordered" evidence="1">
    <location>
        <begin position="94"/>
        <end position="134"/>
    </location>
</feature>
<reference evidence="3 4" key="1">
    <citation type="journal article" date="2018" name="Plant J.">
        <title>Genome sequences of Chlorella sorokiniana UTEX 1602 and Micractinium conductrix SAG 241.80: implications to maltose excretion by a green alga.</title>
        <authorList>
            <person name="Arriola M.B."/>
            <person name="Velmurugan N."/>
            <person name="Zhang Y."/>
            <person name="Plunkett M.H."/>
            <person name="Hondzo H."/>
            <person name="Barney B.M."/>
        </authorList>
    </citation>
    <scope>NUCLEOTIDE SEQUENCE [LARGE SCALE GENOMIC DNA]</scope>
    <source>
        <strain evidence="4">UTEX 1602</strain>
    </source>
</reference>
<evidence type="ECO:0000259" key="2">
    <source>
        <dbReference type="PROSITE" id="PS51166"/>
    </source>
</evidence>
<dbReference type="PANTHER" id="PTHR32518">
    <property type="match status" value="1"/>
</dbReference>
<gene>
    <name evidence="3" type="ORF">C2E21_5665</name>
</gene>
<dbReference type="SMART" id="SM01065">
    <property type="entry name" value="CBM_2"/>
    <property type="match status" value="1"/>
</dbReference>
<feature type="compositionally biased region" description="Basic residues" evidence="1">
    <location>
        <begin position="106"/>
        <end position="119"/>
    </location>
</feature>